<reference evidence="1 2" key="1">
    <citation type="journal article" date="2018" name="New Phytol.">
        <title>Phylogenomics of Endogonaceae and evolution of mycorrhizas within Mucoromycota.</title>
        <authorList>
            <person name="Chang Y."/>
            <person name="Desiro A."/>
            <person name="Na H."/>
            <person name="Sandor L."/>
            <person name="Lipzen A."/>
            <person name="Clum A."/>
            <person name="Barry K."/>
            <person name="Grigoriev I.V."/>
            <person name="Martin F.M."/>
            <person name="Stajich J.E."/>
            <person name="Smith M.E."/>
            <person name="Bonito G."/>
            <person name="Spatafora J.W."/>
        </authorList>
    </citation>
    <scope>NUCLEOTIDE SEQUENCE [LARGE SCALE GENOMIC DNA]</scope>
    <source>
        <strain evidence="1 2">GMNB39</strain>
    </source>
</reference>
<dbReference type="AlphaFoldDB" id="A0A433DCE3"/>
<evidence type="ECO:0000313" key="2">
    <source>
        <dbReference type="Proteomes" id="UP000268093"/>
    </source>
</evidence>
<evidence type="ECO:0000313" key="1">
    <source>
        <dbReference type="EMBL" id="RUP48494.1"/>
    </source>
</evidence>
<proteinExistence type="predicted"/>
<keyword evidence="2" id="KW-1185">Reference proteome</keyword>
<comment type="caution">
    <text evidence="1">The sequence shown here is derived from an EMBL/GenBank/DDBJ whole genome shotgun (WGS) entry which is preliminary data.</text>
</comment>
<name>A0A433DCE3_9FUNG</name>
<dbReference type="EMBL" id="RBNI01003297">
    <property type="protein sequence ID" value="RUP48494.1"/>
    <property type="molecule type" value="Genomic_DNA"/>
</dbReference>
<protein>
    <submittedName>
        <fullName evidence="1">Uncharacterized protein</fullName>
    </submittedName>
</protein>
<feature type="non-terminal residue" evidence="1">
    <location>
        <position position="1"/>
    </location>
</feature>
<sequence length="784" mass="89688">DFQPQATASYVGSAGFDVATSALVNNADRDRDRIRSQVMKNNEECDQDIEFGLFDCYDDAEDAEMEVEESKPATNAEEVKHTGLLKLRQLALSRRQALYQNQRPTEELAETHYWGLSVRATTPKLVTVNAFWADYAKWTGKEAGSFLSENFIYATKNFTEIMFVLALLELPLNEPVEPEIVAKDARVSFRSTTPAVIFHKELKVLMIHLLFTEIFISLARLLSDEYFFYFPKTGSFPHLPVYVSKSGELLAHSPTTTVIVTDKPRPIDRTSWTTIAIHGSSEDVLGFLEAENLNKVQLDKITWRAKGRDFCVAVTDILRKRNEFDDDLWAYGFFHELPKLMREYLEQKWWSQFSGDVFYFLRSPLLNVRADETGNFLHLDYYPLVNARVHHVRRGNRILNNSFLDQYHHFLKFISRKPQLESADLLSIVIYLLLQDRLEEAQTFHELLRQRVESANGTILQPQLQLDYLAAFFEFYVSKDVAMEHPETIDFAITRELTRHYRDYPVLRWRGYFDEMARFLEEVDGHRNASAELAIDEREELRADQLNERLARQQPSFDFEVKDDMIVVSYLNVDELTINYYVMNVEMTFSTSPFVGHEGTGNHTFIAPNYCETHKIPAPQTPDDVAAAAARESGNDEDEFAMVGGGAAAPRSTRTFRIPLAPRFRHANIMLEMVGAGITRSLAHYAHALTVQIAETYGYLRVSHRRDGNPVPAAYVKVYAKMTSGKVRFWRDGYTALNGSFEYASLSEKDSDGKSMLGKVRRFAILVQGDDFGAVVKEVGPPKA</sequence>
<dbReference type="OrthoDB" id="17798at2759"/>
<gene>
    <name evidence="1" type="ORF">BC936DRAFT_144488</name>
</gene>
<dbReference type="Proteomes" id="UP000268093">
    <property type="component" value="Unassembled WGS sequence"/>
</dbReference>
<accession>A0A433DCE3</accession>
<organism evidence="1 2">
    <name type="scientific">Jimgerdemannia flammicorona</name>
    <dbReference type="NCBI Taxonomy" id="994334"/>
    <lineage>
        <taxon>Eukaryota</taxon>
        <taxon>Fungi</taxon>
        <taxon>Fungi incertae sedis</taxon>
        <taxon>Mucoromycota</taxon>
        <taxon>Mucoromycotina</taxon>
        <taxon>Endogonomycetes</taxon>
        <taxon>Endogonales</taxon>
        <taxon>Endogonaceae</taxon>
        <taxon>Jimgerdemannia</taxon>
    </lineage>
</organism>